<evidence type="ECO:0000256" key="3">
    <source>
        <dbReference type="SAM" id="SignalP"/>
    </source>
</evidence>
<feature type="region of interest" description="Disordered" evidence="1">
    <location>
        <begin position="341"/>
        <end position="367"/>
    </location>
</feature>
<feature type="compositionally biased region" description="Polar residues" evidence="1">
    <location>
        <begin position="517"/>
        <end position="526"/>
    </location>
</feature>
<protein>
    <submittedName>
        <fullName evidence="5">Ig-like domain-containing protein</fullName>
    </submittedName>
</protein>
<feature type="compositionally biased region" description="Basic and acidic residues" evidence="1">
    <location>
        <begin position="502"/>
        <end position="514"/>
    </location>
</feature>
<feature type="region of interest" description="Disordered" evidence="1">
    <location>
        <begin position="390"/>
        <end position="417"/>
    </location>
</feature>
<feature type="region of interest" description="Disordered" evidence="1">
    <location>
        <begin position="456"/>
        <end position="526"/>
    </location>
</feature>
<reference evidence="5" key="1">
    <citation type="submission" date="2016-11" db="UniProtKB">
        <authorList>
            <consortium name="WormBaseParasite"/>
        </authorList>
    </citation>
    <scope>IDENTIFICATION</scope>
</reference>
<evidence type="ECO:0000256" key="2">
    <source>
        <dbReference type="SAM" id="Phobius"/>
    </source>
</evidence>
<proteinExistence type="predicted"/>
<keyword evidence="3" id="KW-0732">Signal</keyword>
<dbReference type="AlphaFoldDB" id="A0A1I8BM94"/>
<feature type="signal peptide" evidence="3">
    <location>
        <begin position="1"/>
        <end position="30"/>
    </location>
</feature>
<organism evidence="4 5">
    <name type="scientific">Meloidogyne hapla</name>
    <name type="common">Root-knot nematode worm</name>
    <dbReference type="NCBI Taxonomy" id="6305"/>
    <lineage>
        <taxon>Eukaryota</taxon>
        <taxon>Metazoa</taxon>
        <taxon>Ecdysozoa</taxon>
        <taxon>Nematoda</taxon>
        <taxon>Chromadorea</taxon>
        <taxon>Rhabditida</taxon>
        <taxon>Tylenchina</taxon>
        <taxon>Tylenchomorpha</taxon>
        <taxon>Tylenchoidea</taxon>
        <taxon>Meloidogynidae</taxon>
        <taxon>Meloidogyninae</taxon>
        <taxon>Meloidogyne</taxon>
    </lineage>
</organism>
<feature type="compositionally biased region" description="Basic and acidic residues" evidence="1">
    <location>
        <begin position="456"/>
        <end position="481"/>
    </location>
</feature>
<keyword evidence="2" id="KW-1133">Transmembrane helix</keyword>
<feature type="compositionally biased region" description="Low complexity" evidence="1">
    <location>
        <begin position="391"/>
        <end position="417"/>
    </location>
</feature>
<sequence>MMKSPTNNFNKKNIFALAVTILLLLGKVNTTEKEIDTTEEEEMQAEGTERIVGAAKHSLNTKDHEVTLVVGSRPAAANNKEDYEQYKDLFPEACDVELGKKVEEGYIVLSYSKKSKAALEGCTVDFYTDLRNTIEFSAFLTNVGEGGVEGCVQGGDDHYNDNVLPFAYSHPPELEELQKVPKIGNSGKGCNAAICLNKKCIEKTGLELRWTRTKDEANIENINLLINPIGSPSYRETSEEMSKFNDENSPEFPKVEIKATGERYKVRFEGSNVKEPKNEDKKYNCTANPARDIIDPMAWEIVGTEPDQKKYLYLLAFHLLPQKASRQIKWSKRSKRAKVGNSVSFSRIQEEKTPESSSTPEVLPDALKGPECNDLRILFSTNNYALLTVDPPTTTTSTSSSTTTTTTPTTTATTTTTKKPSGFPWLIIIVIVVVLLVLSSIGGIVAFFVLRGSDKDEETKSKMDKGTKSKRDKGTKSKNDNTKSLTSKNDKSINSAAGTSSKVKDAEEGKKKGTDTAIENTKSLEI</sequence>
<evidence type="ECO:0000313" key="4">
    <source>
        <dbReference type="Proteomes" id="UP000095281"/>
    </source>
</evidence>
<feature type="chain" id="PRO_5009315963" evidence="3">
    <location>
        <begin position="31"/>
        <end position="526"/>
    </location>
</feature>
<feature type="compositionally biased region" description="Polar residues" evidence="1">
    <location>
        <begin position="482"/>
        <end position="501"/>
    </location>
</feature>
<keyword evidence="2" id="KW-0472">Membrane</keyword>
<dbReference type="WBParaSite" id="MhA1_Contig30.frz3.gene7">
    <property type="protein sequence ID" value="MhA1_Contig30.frz3.gene7"/>
    <property type="gene ID" value="MhA1_Contig30.frz3.gene7"/>
</dbReference>
<keyword evidence="2" id="KW-0812">Transmembrane</keyword>
<evidence type="ECO:0000256" key="1">
    <source>
        <dbReference type="SAM" id="MobiDB-lite"/>
    </source>
</evidence>
<dbReference type="Proteomes" id="UP000095281">
    <property type="component" value="Unplaced"/>
</dbReference>
<evidence type="ECO:0000313" key="5">
    <source>
        <dbReference type="WBParaSite" id="MhA1_Contig30.frz3.gene7"/>
    </source>
</evidence>
<keyword evidence="4" id="KW-1185">Reference proteome</keyword>
<feature type="transmembrane region" description="Helical" evidence="2">
    <location>
        <begin position="423"/>
        <end position="450"/>
    </location>
</feature>
<accession>A0A1I8BM94</accession>
<name>A0A1I8BM94_MELHA</name>